<name>A0A699JBZ3_TANCI</name>
<feature type="non-terminal residue" evidence="1">
    <location>
        <position position="544"/>
    </location>
</feature>
<protein>
    <recommendedName>
        <fullName evidence="2">Integrase, catalytic region, zinc finger, CCHC-type, peptidase aspartic, catalytic</fullName>
    </recommendedName>
</protein>
<dbReference type="EMBL" id="BKCJ010394502">
    <property type="protein sequence ID" value="GFA26200.1"/>
    <property type="molecule type" value="Genomic_DNA"/>
</dbReference>
<evidence type="ECO:0000313" key="1">
    <source>
        <dbReference type="EMBL" id="GFA26200.1"/>
    </source>
</evidence>
<proteinExistence type="predicted"/>
<comment type="caution">
    <text evidence="1">The sequence shown here is derived from an EMBL/GenBank/DDBJ whole genome shotgun (WGS) entry which is preliminary data.</text>
</comment>
<feature type="non-terminal residue" evidence="1">
    <location>
        <position position="1"/>
    </location>
</feature>
<evidence type="ECO:0008006" key="2">
    <source>
        <dbReference type="Google" id="ProtNLM"/>
    </source>
</evidence>
<dbReference type="AlphaFoldDB" id="A0A699JBZ3"/>
<sequence length="544" mass="62048">PGIAEAQTTQNVITNNAAYQADDLDAYDSDCDEINSAKVALMANLSYFGSNDLAESNTVNQSETEISSDSNIILYSQYVSESQYATVQNSNFPAQQDALILSVIEQLKTQVVNYTKINLDNKSVKETLTTELERYKDQVRILKERNNVDKILDSCAHSVEIDNLKKTLSEHLKEKISLIQTVTLLKMIFRKKTQETLMELALEKHIKELKNIVFKRNQSAQTVHMLTKPQFFYDHTTKQALGFQNPFYLKKAQQLEPKLYDGSIIKKTNAIVIRDSAETLMLAKKSRSKMLLKQKDLMMSEKKPNLSTRPTQVEVPKELPKAVEQHRVESKGFQVKMNKVLNENERLLKQAISKDIVNIVVTSSMNNACEPVHECDRCVKLETELQKDSLKGKSQEKDIVIKKFKERINSLSGNVKEEKIKQEQEEIKIINIELDHRVTKLIAENEHLKQTYKQLYDSIKSSRIRSKEQCDDLIKQVTIKYVENSDLNASLQEKVWVITALKDTLSKIKGKAIGDEAIILHPIDPKLLKIDVAPSAPKLQNKTT</sequence>
<organism evidence="1">
    <name type="scientific">Tanacetum cinerariifolium</name>
    <name type="common">Dalmatian daisy</name>
    <name type="synonym">Chrysanthemum cinerariifolium</name>
    <dbReference type="NCBI Taxonomy" id="118510"/>
    <lineage>
        <taxon>Eukaryota</taxon>
        <taxon>Viridiplantae</taxon>
        <taxon>Streptophyta</taxon>
        <taxon>Embryophyta</taxon>
        <taxon>Tracheophyta</taxon>
        <taxon>Spermatophyta</taxon>
        <taxon>Magnoliopsida</taxon>
        <taxon>eudicotyledons</taxon>
        <taxon>Gunneridae</taxon>
        <taxon>Pentapetalae</taxon>
        <taxon>asterids</taxon>
        <taxon>campanulids</taxon>
        <taxon>Asterales</taxon>
        <taxon>Asteraceae</taxon>
        <taxon>Asteroideae</taxon>
        <taxon>Anthemideae</taxon>
        <taxon>Anthemidinae</taxon>
        <taxon>Tanacetum</taxon>
    </lineage>
</organism>
<reference evidence="1" key="1">
    <citation type="journal article" date="2019" name="Sci. Rep.">
        <title>Draft genome of Tanacetum cinerariifolium, the natural source of mosquito coil.</title>
        <authorList>
            <person name="Yamashiro T."/>
            <person name="Shiraishi A."/>
            <person name="Satake H."/>
            <person name="Nakayama K."/>
        </authorList>
    </citation>
    <scope>NUCLEOTIDE SEQUENCE</scope>
</reference>
<gene>
    <name evidence="1" type="ORF">Tci_598172</name>
</gene>
<accession>A0A699JBZ3</accession>